<keyword evidence="2" id="KW-1185">Reference proteome</keyword>
<dbReference type="PROSITE" id="PS51257">
    <property type="entry name" value="PROKAR_LIPOPROTEIN"/>
    <property type="match status" value="1"/>
</dbReference>
<proteinExistence type="predicted"/>
<evidence type="ECO:0000313" key="1">
    <source>
        <dbReference type="EMBL" id="QWG04334.1"/>
    </source>
</evidence>
<evidence type="ECO:0000313" key="2">
    <source>
        <dbReference type="Proteomes" id="UP000678679"/>
    </source>
</evidence>
<reference evidence="1 2" key="1">
    <citation type="submission" date="2021-05" db="EMBL/GenBank/DDBJ databases">
        <title>Comparative genomic studies on the polysaccharide-degrading batcterial strains of the Flammeovirga genus.</title>
        <authorList>
            <person name="Zewei F."/>
            <person name="Zheng Z."/>
            <person name="Yu L."/>
            <person name="Ruyue G."/>
            <person name="Yanhong M."/>
            <person name="Yuanyuan C."/>
            <person name="Jingyan G."/>
            <person name="Wenjun H."/>
        </authorList>
    </citation>
    <scope>NUCLEOTIDE SEQUENCE [LARGE SCALE GENOMIC DNA]</scope>
    <source>
        <strain evidence="1 2">NBRC:100898</strain>
    </source>
</reference>
<dbReference type="AlphaFoldDB" id="A0AAX1N9W1"/>
<accession>A0AAX1N9W1</accession>
<dbReference type="Proteomes" id="UP000678679">
    <property type="component" value="Chromosome 2"/>
</dbReference>
<dbReference type="EMBL" id="CP076133">
    <property type="protein sequence ID" value="QWG04334.1"/>
    <property type="molecule type" value="Genomic_DNA"/>
</dbReference>
<gene>
    <name evidence="1" type="ORF">KMW28_25915</name>
</gene>
<sequence>MRKIIFIAISLLIMSCSVKPMQEDKFPLGVHKISGVDEIRVEFTDMAKCYIEKYKDGKKVMYKCEYVIITDGDKNVYKVNFRQLIMNGCNTGKVTNIIGNDGLLFHHTQLSRADWQLDCTQAALSMINKK</sequence>
<protein>
    <recommendedName>
        <fullName evidence="3">Lipoprotein</fullName>
    </recommendedName>
</protein>
<dbReference type="KEGG" id="fya:KMW28_25915"/>
<name>A0AAX1N9W1_9BACT</name>
<dbReference type="RefSeq" id="WP_169663809.1">
    <property type="nucleotide sequence ID" value="NZ_CP076133.1"/>
</dbReference>
<evidence type="ECO:0008006" key="3">
    <source>
        <dbReference type="Google" id="ProtNLM"/>
    </source>
</evidence>
<organism evidence="1 2">
    <name type="scientific">Flammeovirga yaeyamensis</name>
    <dbReference type="NCBI Taxonomy" id="367791"/>
    <lineage>
        <taxon>Bacteria</taxon>
        <taxon>Pseudomonadati</taxon>
        <taxon>Bacteroidota</taxon>
        <taxon>Cytophagia</taxon>
        <taxon>Cytophagales</taxon>
        <taxon>Flammeovirgaceae</taxon>
        <taxon>Flammeovirga</taxon>
    </lineage>
</organism>